<feature type="binding site" evidence="14">
    <location>
        <position position="595"/>
    </location>
    <ligand>
        <name>substrate</name>
    </ligand>
</feature>
<evidence type="ECO:0000256" key="9">
    <source>
        <dbReference type="ARBA" id="ARBA00022777"/>
    </source>
</evidence>
<gene>
    <name evidence="19" type="ORF">IFK94_00925</name>
</gene>
<sequence>MSKKLVYGFASGKADGNTDMKDLLGGKGANLAEMTSMGIPVPPGFTISTRACNLYFELGHKLPSGLDAEVGKAMRVLERVRGKKFGDNKDPLLVSVRSGAKFSMPGMMDTILNLGLNDKAVEGLATSSGDRRFAFDSYRRFIQMYGDVVLEISKHRFEELLEAMKKKRGVAIDTDLTAADLEKLVAQYKALVKKASGKPFPQDPEKQLWGSIMAVFRSWDNERARIYRQQYGIADSLGTAVNVQCMVFGNLGEGCATGVAFTRNPATGENLLYGEYLMNAQGEDVVAGIRTPGPISKAQSVGDGSDSLEAAMPECYKQLLDIRRRLERCYRDMQDIEFTIEKGVLYMLQTRTGKRTGLAATRIAFDLYDERRIRRNEVVDRIEPDMLTQLLAPIFDPKDKERAKKAGRRFGKGLPAGPGAASGVVAFSAEKAAEFAATKTSAILVRRETSPEDLAGMVASQGILTSRGGMTSHAAVVARGMGKPCIVGAEEIVINEKAGWMKSGGRTIKQGDMISIDGTSGEVFVGDLHPHPSEIQQVLVEKSMKPAKAPVYQMFARLMKWADRIRTLTVRTNADTPNDSSLARAFGAEGIGLCRTEHMFFGDARIGAVREMILANDLKTRKKALAKLLPMQRRDFEGIFKAMDGLPVNIRLLDPPLHEFLPNREDQFKVLAKEMGVKVATLKQKAEQLSEVNPMLGHRGCRLGITYPEIYEMQARAIMEAAVRAQKKGIRVFPEIMIPLIGTVQEYVILRDRVREVAVAVLAKAGVKVKYQIGTMMEIPRACLTAADVAAEAEFFSFGTNDLTQMTYGYSRDDIGKFLPEYLDRRILPVDPFESIDATGVGQLVEMGVKGGRSARPNLKVGVCGEHGGDPASVAFFHATGLNYVSCSPYRVPVARLAAAQAVLAEKGGTGSGTA</sequence>
<comment type="catalytic activity">
    <reaction evidence="12">
        <text>pyruvate + phosphate + ATP = phosphoenolpyruvate + AMP + diphosphate + H(+)</text>
        <dbReference type="Rhea" id="RHEA:10756"/>
        <dbReference type="ChEBI" id="CHEBI:15361"/>
        <dbReference type="ChEBI" id="CHEBI:15378"/>
        <dbReference type="ChEBI" id="CHEBI:30616"/>
        <dbReference type="ChEBI" id="CHEBI:33019"/>
        <dbReference type="ChEBI" id="CHEBI:43474"/>
        <dbReference type="ChEBI" id="CHEBI:58702"/>
        <dbReference type="ChEBI" id="CHEBI:456215"/>
        <dbReference type="EC" id="2.7.9.1"/>
    </reaction>
</comment>
<evidence type="ECO:0000256" key="14">
    <source>
        <dbReference type="PIRSR" id="PIRSR000853-2"/>
    </source>
</evidence>
<feature type="active site" description="Tele-phosphohistidine intermediate" evidence="13">
    <location>
        <position position="473"/>
    </location>
</feature>
<evidence type="ECO:0000256" key="1">
    <source>
        <dbReference type="ARBA" id="ARBA00001946"/>
    </source>
</evidence>
<dbReference type="Gene3D" id="3.20.20.60">
    <property type="entry name" value="Phosphoenolpyruvate-binding domains"/>
    <property type="match status" value="1"/>
</dbReference>
<evidence type="ECO:0000313" key="19">
    <source>
        <dbReference type="EMBL" id="MBD3866664.1"/>
    </source>
</evidence>
<evidence type="ECO:0000256" key="11">
    <source>
        <dbReference type="ARBA" id="ARBA00022842"/>
    </source>
</evidence>
<dbReference type="InterPro" id="IPR000121">
    <property type="entry name" value="PEP_util_C"/>
</dbReference>
<evidence type="ECO:0000259" key="17">
    <source>
        <dbReference type="Pfam" id="PF01326"/>
    </source>
</evidence>
<dbReference type="InterPro" id="IPR018274">
    <property type="entry name" value="PEP_util_AS"/>
</dbReference>
<dbReference type="Pfam" id="PF01326">
    <property type="entry name" value="PPDK_N"/>
    <property type="match status" value="3"/>
</dbReference>
<feature type="domain" description="PEP-utilising enzyme mobile" evidence="16">
    <location>
        <begin position="441"/>
        <end position="521"/>
    </location>
</feature>
<comment type="function">
    <text evidence="2">Catalyzes the reversible phosphorylation of pyruvate and phosphate.</text>
</comment>
<evidence type="ECO:0000256" key="6">
    <source>
        <dbReference type="ARBA" id="ARBA00022679"/>
    </source>
</evidence>
<dbReference type="PANTHER" id="PTHR22931:SF9">
    <property type="entry name" value="PYRUVATE, PHOSPHATE DIKINASE 1, CHLOROPLASTIC"/>
    <property type="match status" value="1"/>
</dbReference>
<evidence type="ECO:0000256" key="13">
    <source>
        <dbReference type="PIRSR" id="PIRSR000853-1"/>
    </source>
</evidence>
<dbReference type="InterPro" id="IPR023151">
    <property type="entry name" value="PEP_util_CS"/>
</dbReference>
<evidence type="ECO:0000256" key="15">
    <source>
        <dbReference type="PIRSR" id="PIRSR000853-3"/>
    </source>
</evidence>
<feature type="binding site" evidence="15">
    <location>
        <position position="802"/>
    </location>
    <ligand>
        <name>Mg(2+)</name>
        <dbReference type="ChEBI" id="CHEBI:18420"/>
    </ligand>
</feature>
<keyword evidence="19" id="KW-0670">Pyruvate</keyword>
<dbReference type="InterPro" id="IPR010121">
    <property type="entry name" value="Pyruvate_phosphate_dikinase"/>
</dbReference>
<accession>A0A8J6XZX5</accession>
<dbReference type="PROSITE" id="PS00370">
    <property type="entry name" value="PEP_ENZYMES_PHOS_SITE"/>
    <property type="match status" value="1"/>
</dbReference>
<feature type="binding site" evidence="14">
    <location>
        <position position="778"/>
    </location>
    <ligand>
        <name>substrate</name>
    </ligand>
</feature>
<feature type="active site" description="Proton donor" evidence="13">
    <location>
        <position position="864"/>
    </location>
</feature>
<dbReference type="SUPFAM" id="SSF56059">
    <property type="entry name" value="Glutathione synthetase ATP-binding domain-like"/>
    <property type="match status" value="1"/>
</dbReference>
<organism evidence="19 20">
    <name type="scientific">Candidatus Polarisedimenticola svalbardensis</name>
    <dbReference type="NCBI Taxonomy" id="2886004"/>
    <lineage>
        <taxon>Bacteria</taxon>
        <taxon>Pseudomonadati</taxon>
        <taxon>Acidobacteriota</taxon>
        <taxon>Candidatus Polarisedimenticolia</taxon>
        <taxon>Candidatus Polarisedimenticolales</taxon>
        <taxon>Candidatus Polarisedimenticolaceae</taxon>
        <taxon>Candidatus Polarisedimenticola</taxon>
    </lineage>
</organism>
<dbReference type="Gene3D" id="1.20.80.30">
    <property type="match status" value="1"/>
</dbReference>
<dbReference type="NCBIfam" id="NF004531">
    <property type="entry name" value="PRK05878.1"/>
    <property type="match status" value="1"/>
</dbReference>
<evidence type="ECO:0000256" key="2">
    <source>
        <dbReference type="ARBA" id="ARBA00003144"/>
    </source>
</evidence>
<dbReference type="PIRSF" id="PIRSF000853">
    <property type="entry name" value="PPDK"/>
    <property type="match status" value="1"/>
</dbReference>
<feature type="binding site" evidence="14">
    <location>
        <position position="801"/>
    </location>
    <ligand>
        <name>substrate</name>
    </ligand>
</feature>
<feature type="domain" description="Pyruvate phosphate dikinase AMP/ATP-binding" evidence="17">
    <location>
        <begin position="67"/>
        <end position="295"/>
    </location>
</feature>
<keyword evidence="7 15" id="KW-0479">Metal-binding</keyword>
<feature type="domain" description="Pyruvate phosphate dikinase AMP/ATP-binding" evidence="17">
    <location>
        <begin position="22"/>
        <end position="57"/>
    </location>
</feature>
<dbReference type="NCBIfam" id="TIGR01828">
    <property type="entry name" value="pyru_phos_dikin"/>
    <property type="match status" value="1"/>
</dbReference>
<dbReference type="GO" id="GO:0046872">
    <property type="term" value="F:metal ion binding"/>
    <property type="evidence" value="ECO:0007669"/>
    <property type="project" value="UniProtKB-UniRule"/>
</dbReference>
<feature type="binding site" evidence="14">
    <location>
        <position position="800"/>
    </location>
    <ligand>
        <name>substrate</name>
    </ligand>
</feature>
<dbReference type="Proteomes" id="UP000648239">
    <property type="component" value="Unassembled WGS sequence"/>
</dbReference>
<dbReference type="InterPro" id="IPR036637">
    <property type="entry name" value="Phosphohistidine_dom_sf"/>
</dbReference>
<dbReference type="GO" id="GO:0016301">
    <property type="term" value="F:kinase activity"/>
    <property type="evidence" value="ECO:0007669"/>
    <property type="project" value="UniProtKB-UniRule"/>
</dbReference>
<comment type="similarity">
    <text evidence="3 12">Belongs to the PEP-utilizing enzyme family.</text>
</comment>
<dbReference type="Pfam" id="PF00391">
    <property type="entry name" value="PEP-utilizers"/>
    <property type="match status" value="1"/>
</dbReference>
<comment type="cofactor">
    <cofactor evidence="1 12 15">
        <name>Mg(2+)</name>
        <dbReference type="ChEBI" id="CHEBI:18420"/>
    </cofactor>
</comment>
<dbReference type="PANTHER" id="PTHR22931">
    <property type="entry name" value="PHOSPHOENOLPYRUVATE DIKINASE-RELATED"/>
    <property type="match status" value="1"/>
</dbReference>
<feature type="binding site" evidence="15">
    <location>
        <position position="778"/>
    </location>
    <ligand>
        <name>Mg(2+)</name>
        <dbReference type="ChEBI" id="CHEBI:18420"/>
    </ligand>
</feature>
<evidence type="ECO:0000259" key="18">
    <source>
        <dbReference type="Pfam" id="PF02896"/>
    </source>
</evidence>
<evidence type="ECO:0000256" key="12">
    <source>
        <dbReference type="PIRNR" id="PIRNR000853"/>
    </source>
</evidence>
<dbReference type="GO" id="GO:0005524">
    <property type="term" value="F:ATP binding"/>
    <property type="evidence" value="ECO:0007669"/>
    <property type="project" value="UniProtKB-UniRule"/>
</dbReference>
<keyword evidence="10" id="KW-0067">ATP-binding</keyword>
<keyword evidence="8" id="KW-0547">Nucleotide-binding</keyword>
<dbReference type="Gene3D" id="3.30.1490.20">
    <property type="entry name" value="ATP-grasp fold, A domain"/>
    <property type="match status" value="1"/>
</dbReference>
<feature type="binding site" evidence="14">
    <location>
        <position position="651"/>
    </location>
    <ligand>
        <name>substrate</name>
    </ligand>
</feature>
<dbReference type="Pfam" id="PF02896">
    <property type="entry name" value="PEP-utilizers_C"/>
    <property type="match status" value="1"/>
</dbReference>
<dbReference type="PROSITE" id="PS00742">
    <property type="entry name" value="PEP_ENZYMES_2"/>
    <property type="match status" value="1"/>
</dbReference>
<dbReference type="SUPFAM" id="SSF51621">
    <property type="entry name" value="Phosphoenolpyruvate/pyruvate domain"/>
    <property type="match status" value="1"/>
</dbReference>
<keyword evidence="9" id="KW-0418">Kinase</keyword>
<evidence type="ECO:0000256" key="7">
    <source>
        <dbReference type="ARBA" id="ARBA00022723"/>
    </source>
</evidence>
<evidence type="ECO:0000256" key="3">
    <source>
        <dbReference type="ARBA" id="ARBA00007837"/>
    </source>
</evidence>
<protein>
    <recommendedName>
        <fullName evidence="5 12">Pyruvate, phosphate dikinase</fullName>
        <ecNumber evidence="4 12">2.7.9.1</ecNumber>
    </recommendedName>
</protein>
<dbReference type="InterPro" id="IPR040442">
    <property type="entry name" value="Pyrv_kinase-like_dom_sf"/>
</dbReference>
<comment type="caution">
    <text evidence="19">The sequence shown here is derived from an EMBL/GenBank/DDBJ whole genome shotgun (WGS) entry which is preliminary data.</text>
</comment>
<dbReference type="EMBL" id="JACXWD010000002">
    <property type="protein sequence ID" value="MBD3866664.1"/>
    <property type="molecule type" value="Genomic_DNA"/>
</dbReference>
<dbReference type="SUPFAM" id="SSF52009">
    <property type="entry name" value="Phosphohistidine domain"/>
    <property type="match status" value="1"/>
</dbReference>
<dbReference type="EC" id="2.7.9.1" evidence="4 12"/>
<dbReference type="InterPro" id="IPR002192">
    <property type="entry name" value="PPDK_AMP/ATP-bd"/>
</dbReference>
<evidence type="ECO:0000256" key="5">
    <source>
        <dbReference type="ARBA" id="ARBA00020138"/>
    </source>
</evidence>
<dbReference type="InterPro" id="IPR008279">
    <property type="entry name" value="PEP-util_enz_mobile_dom"/>
</dbReference>
<name>A0A8J6XZX5_9BACT</name>
<dbReference type="InterPro" id="IPR015813">
    <property type="entry name" value="Pyrv/PenolPyrv_kinase-like_dom"/>
</dbReference>
<keyword evidence="11 15" id="KW-0460">Magnesium</keyword>
<dbReference type="GO" id="GO:0050242">
    <property type="term" value="F:pyruvate, phosphate dikinase activity"/>
    <property type="evidence" value="ECO:0007669"/>
    <property type="project" value="UniProtKB-UniRule"/>
</dbReference>
<evidence type="ECO:0000256" key="10">
    <source>
        <dbReference type="ARBA" id="ARBA00022840"/>
    </source>
</evidence>
<dbReference type="AlphaFoldDB" id="A0A8J6XZX5"/>
<dbReference type="Gene3D" id="3.30.470.20">
    <property type="entry name" value="ATP-grasp fold, B domain"/>
    <property type="match status" value="1"/>
</dbReference>
<dbReference type="InterPro" id="IPR013815">
    <property type="entry name" value="ATP_grasp_subdomain_1"/>
</dbReference>
<feature type="domain" description="PEP-utilising enzyme C-terminal" evidence="18">
    <location>
        <begin position="555"/>
        <end position="902"/>
    </location>
</feature>
<feature type="binding site" evidence="14">
    <location>
        <position position="799"/>
    </location>
    <ligand>
        <name>substrate</name>
    </ligand>
</feature>
<feature type="binding site" evidence="14">
    <location>
        <position position="802"/>
    </location>
    <ligand>
        <name>substrate</name>
    </ligand>
</feature>
<dbReference type="Gene3D" id="3.50.30.10">
    <property type="entry name" value="Phosphohistidine domain"/>
    <property type="match status" value="1"/>
</dbReference>
<keyword evidence="6 19" id="KW-0808">Transferase</keyword>
<evidence type="ECO:0000256" key="4">
    <source>
        <dbReference type="ARBA" id="ARBA00011994"/>
    </source>
</evidence>
<evidence type="ECO:0000313" key="20">
    <source>
        <dbReference type="Proteomes" id="UP000648239"/>
    </source>
</evidence>
<feature type="domain" description="Pyruvate phosphate dikinase AMP/ATP-binding" evidence="17">
    <location>
        <begin position="316"/>
        <end position="369"/>
    </location>
</feature>
<evidence type="ECO:0000256" key="8">
    <source>
        <dbReference type="ARBA" id="ARBA00022741"/>
    </source>
</evidence>
<proteinExistence type="inferred from homology"/>
<evidence type="ECO:0000259" key="16">
    <source>
        <dbReference type="Pfam" id="PF00391"/>
    </source>
</evidence>
<reference evidence="19 20" key="1">
    <citation type="submission" date="2020-08" db="EMBL/GenBank/DDBJ databases">
        <title>Acidobacteriota in marine sediments use diverse sulfur dissimilation pathways.</title>
        <authorList>
            <person name="Wasmund K."/>
        </authorList>
    </citation>
    <scope>NUCLEOTIDE SEQUENCE [LARGE SCALE GENOMIC DNA]</scope>
    <source>
        <strain evidence="19">MAG AM4</strain>
    </source>
</reference>
<dbReference type="Gene3D" id="1.10.189.10">
    <property type="entry name" value="Pyruvate Phosphate Dikinase, domain 2"/>
    <property type="match status" value="1"/>
</dbReference>